<dbReference type="SMART" id="SM00491">
    <property type="entry name" value="HELICc2"/>
    <property type="match status" value="1"/>
</dbReference>
<protein>
    <recommendedName>
        <fullName evidence="6">ATP-dependent DNA helicase DinG</fullName>
        <ecNumber evidence="6">5.6.2.3</ecNumber>
    </recommendedName>
    <alternativeName>
        <fullName evidence="6">DNA 5'-3' helicase DinG</fullName>
    </alternativeName>
</protein>
<dbReference type="InterPro" id="IPR039000">
    <property type="entry name" value="DinG_proteobact"/>
</dbReference>
<sequence>MSLSTTPSALEGAPLAFSLVQSPVAVPAHASEQGIDPDLLEAARIRLELLYGEVAADWPGFIARPGQYQMMQACLLTFLSARAPEDEVRTGSHLAQLEAGTGTGKTVAYCLAAIVASEVLKKTVIVSTATVALQEQLFHKDLPRLAEIIPDLRYDILKGRARYVCESRLEGVINDVAQDGLLTGELFQDSFGDARRPAAGIPRDRSQAMRWFKSSAKKLHAGSWDGDIDSLAQPPDPQDWRQVQANAHACNGGQCEHFRSCAFFKARRQAAGATLQVANHALVLATLQTDSSLIDAGNTLFVFDEAHHLPGIAAEQFSYRARLGTSSKLLTSLRTVALRHGKALPASTRPDPVAFAQLVTGCTDKLAMLERYWQDAQLVSAGQPVHRFAQGRIPEALVPECQELATLIRAIASVVSSIAAALKEPDEAKSPTQREEQTHAGVELGVYLSRLGTLDKLLSAWATHDRVPWAKWIEWAEDGAGSAPDAWLCASPMTAAQVLSKNLWNKVSAAVCTSATLTACGSFDFFDRLSGMNRFPERRSLVVDSPFDYATQGELRIAPMTHSPKSPGFSDELCAKLPGLLREHPHGQLVLFTSKRQMQACHAALPQDLLDQVQVQGVRSRTELLREHGRRVKAGERSIIFGLQSFGEGIDLPGRLCEHVVIDKLPFTPPSSPVEEALAEWLSGQGRDPFAELSVPRAGMKLAQWAGRGVRTVTDRAVITVCDTRLVTMRYGAAILAGLPAFPLVRGALT</sequence>
<dbReference type="GO" id="GO:0046872">
    <property type="term" value="F:metal ion binding"/>
    <property type="evidence" value="ECO:0007669"/>
    <property type="project" value="UniProtKB-KW"/>
</dbReference>
<dbReference type="PANTHER" id="PTHR11472">
    <property type="entry name" value="DNA REPAIR DEAD HELICASE RAD3/XP-D SUBFAMILY MEMBER"/>
    <property type="match status" value="1"/>
</dbReference>
<feature type="binding site" evidence="6">
    <location>
        <position position="261"/>
    </location>
    <ligand>
        <name>[4Fe-4S] cluster</name>
        <dbReference type="ChEBI" id="CHEBI:49883"/>
    </ligand>
</feature>
<dbReference type="GO" id="GO:0003677">
    <property type="term" value="F:DNA binding"/>
    <property type="evidence" value="ECO:0007669"/>
    <property type="project" value="UniProtKB-UniRule"/>
</dbReference>
<dbReference type="GO" id="GO:0009432">
    <property type="term" value="P:SOS response"/>
    <property type="evidence" value="ECO:0007669"/>
    <property type="project" value="TreeGrafter"/>
</dbReference>
<evidence type="ECO:0000313" key="8">
    <source>
        <dbReference type="EMBL" id="XBP69799.1"/>
    </source>
</evidence>
<comment type="cofactor">
    <cofactor evidence="6">
        <name>[4Fe-4S] cluster</name>
        <dbReference type="ChEBI" id="CHEBI:49883"/>
    </cofactor>
    <text evidence="6">Binds 1 [4Fe-4S] cluster.</text>
</comment>
<dbReference type="InterPro" id="IPR006555">
    <property type="entry name" value="ATP-dep_Helicase_C"/>
</dbReference>
<dbReference type="SUPFAM" id="SSF52540">
    <property type="entry name" value="P-loop containing nucleoside triphosphate hydrolases"/>
    <property type="match status" value="1"/>
</dbReference>
<dbReference type="InterPro" id="IPR027417">
    <property type="entry name" value="P-loop_NTPase"/>
</dbReference>
<dbReference type="PROSITE" id="PS51193">
    <property type="entry name" value="HELICASE_ATP_BIND_2"/>
    <property type="match status" value="1"/>
</dbReference>
<evidence type="ECO:0000256" key="4">
    <source>
        <dbReference type="ARBA" id="ARBA00022840"/>
    </source>
</evidence>
<organism evidence="8">
    <name type="scientific">Polaromonas hydrogenivorans</name>
    <dbReference type="NCBI Taxonomy" id="335476"/>
    <lineage>
        <taxon>Bacteria</taxon>
        <taxon>Pseudomonadati</taxon>
        <taxon>Pseudomonadota</taxon>
        <taxon>Betaproteobacteria</taxon>
        <taxon>Burkholderiales</taxon>
        <taxon>Comamonadaceae</taxon>
        <taxon>Polaromonas</taxon>
    </lineage>
</organism>
<dbReference type="GO" id="GO:0006281">
    <property type="term" value="P:DNA repair"/>
    <property type="evidence" value="ECO:0007669"/>
    <property type="project" value="TreeGrafter"/>
</dbReference>
<keyword evidence="5 6" id="KW-0238">DNA-binding</keyword>
<evidence type="ECO:0000256" key="3">
    <source>
        <dbReference type="ARBA" id="ARBA00022801"/>
    </source>
</evidence>
<dbReference type="EMBL" id="CP157675">
    <property type="protein sequence ID" value="XBP69799.1"/>
    <property type="molecule type" value="Genomic_DNA"/>
</dbReference>
<keyword evidence="3 6" id="KW-0378">Hydrolase</keyword>
<evidence type="ECO:0000256" key="1">
    <source>
        <dbReference type="ARBA" id="ARBA00022485"/>
    </source>
</evidence>
<name>A0AAU7LQ93_9BURK</name>
<dbReference type="PANTHER" id="PTHR11472:SF59">
    <property type="entry name" value="ATP-DEPENDENT DNA HELICASE DING"/>
    <property type="match status" value="1"/>
</dbReference>
<evidence type="ECO:0000259" key="7">
    <source>
        <dbReference type="PROSITE" id="PS51193"/>
    </source>
</evidence>
<feature type="binding site" evidence="6">
    <location>
        <position position="165"/>
    </location>
    <ligand>
        <name>[4Fe-4S] cluster</name>
        <dbReference type="ChEBI" id="CHEBI:49883"/>
    </ligand>
</feature>
<dbReference type="InterPro" id="IPR045028">
    <property type="entry name" value="DinG/Rad3-like"/>
</dbReference>
<reference evidence="8" key="1">
    <citation type="submission" date="2024-05" db="EMBL/GenBank/DDBJ databases">
        <authorList>
            <person name="Bunk B."/>
            <person name="Swiderski J."/>
            <person name="Sproer C."/>
            <person name="Thiel V."/>
        </authorList>
    </citation>
    <scope>NUCLEOTIDE SEQUENCE</scope>
    <source>
        <strain evidence="8">DSM 17735</strain>
    </source>
</reference>
<dbReference type="HAMAP" id="MF_02205">
    <property type="entry name" value="DinG_proteobact"/>
    <property type="match status" value="1"/>
</dbReference>
<keyword evidence="6" id="KW-0413">Isomerase</keyword>
<evidence type="ECO:0000256" key="2">
    <source>
        <dbReference type="ARBA" id="ARBA00022741"/>
    </source>
</evidence>
<keyword evidence="6" id="KW-0411">Iron-sulfur</keyword>
<keyword evidence="2 6" id="KW-0547">Nucleotide-binding</keyword>
<accession>A0AAU7LQ93</accession>
<comment type="function">
    <text evidence="6">DNA-dependent ATPase and 5'-3' DNA helicase. Unwinds D-loops, R-loops, forked DNA and G-quadruplex DNA.</text>
</comment>
<keyword evidence="6 8" id="KW-0347">Helicase</keyword>
<dbReference type="Gene3D" id="3.40.50.300">
    <property type="entry name" value="P-loop containing nucleotide triphosphate hydrolases"/>
    <property type="match status" value="2"/>
</dbReference>
<dbReference type="GO" id="GO:0005524">
    <property type="term" value="F:ATP binding"/>
    <property type="evidence" value="ECO:0007669"/>
    <property type="project" value="UniProtKB-UniRule"/>
</dbReference>
<dbReference type="RefSeq" id="WP_349278675.1">
    <property type="nucleotide sequence ID" value="NZ_CBCSCU010000045.1"/>
</dbReference>
<dbReference type="AlphaFoldDB" id="A0AAU7LQ93"/>
<dbReference type="GO" id="GO:0043139">
    <property type="term" value="F:5'-3' DNA helicase activity"/>
    <property type="evidence" value="ECO:0007669"/>
    <property type="project" value="UniProtKB-UniRule"/>
</dbReference>
<dbReference type="EC" id="5.6.2.3" evidence="6"/>
<dbReference type="GO" id="GO:0033677">
    <property type="term" value="F:DNA/RNA helicase activity"/>
    <property type="evidence" value="ECO:0007669"/>
    <property type="project" value="TreeGrafter"/>
</dbReference>
<evidence type="ECO:0000256" key="5">
    <source>
        <dbReference type="ARBA" id="ARBA00023125"/>
    </source>
</evidence>
<keyword evidence="4 6" id="KW-0067">ATP-binding</keyword>
<dbReference type="InterPro" id="IPR014013">
    <property type="entry name" value="Helic_SF1/SF2_ATP-bd_DinG/Rad3"/>
</dbReference>
<comment type="similarity">
    <text evidence="6">Belongs to the helicase family. DinG subfamily. Type 1 sub-subfamily.</text>
</comment>
<keyword evidence="1 6" id="KW-0004">4Fe-4S</keyword>
<dbReference type="GO" id="GO:0016818">
    <property type="term" value="F:hydrolase activity, acting on acid anhydrides, in phosphorus-containing anhydrides"/>
    <property type="evidence" value="ECO:0007669"/>
    <property type="project" value="InterPro"/>
</dbReference>
<dbReference type="GO" id="GO:0051539">
    <property type="term" value="F:4 iron, 4 sulfur cluster binding"/>
    <property type="evidence" value="ECO:0007669"/>
    <property type="project" value="UniProtKB-UniRule"/>
</dbReference>
<dbReference type="NCBIfam" id="NF008729">
    <property type="entry name" value="PRK11747.1"/>
    <property type="match status" value="1"/>
</dbReference>
<proteinExistence type="inferred from homology"/>
<comment type="catalytic activity">
    <reaction evidence="6">
        <text>ATP + H2O = ADP + phosphate + H(+)</text>
        <dbReference type="Rhea" id="RHEA:13065"/>
        <dbReference type="ChEBI" id="CHEBI:15377"/>
        <dbReference type="ChEBI" id="CHEBI:15378"/>
        <dbReference type="ChEBI" id="CHEBI:30616"/>
        <dbReference type="ChEBI" id="CHEBI:43474"/>
        <dbReference type="ChEBI" id="CHEBI:456216"/>
        <dbReference type="EC" id="5.6.2.3"/>
    </reaction>
</comment>
<feature type="binding site" evidence="6">
    <location>
        <position position="250"/>
    </location>
    <ligand>
        <name>[4Fe-4S] cluster</name>
        <dbReference type="ChEBI" id="CHEBI:49883"/>
    </ligand>
</feature>
<keyword evidence="6" id="KW-0408">Iron</keyword>
<gene>
    <name evidence="6 8" type="primary">dinG</name>
    <name evidence="8" type="ORF">ABLV49_18270</name>
</gene>
<feature type="domain" description="Helicase ATP-binding" evidence="7">
    <location>
        <begin position="53"/>
        <end position="376"/>
    </location>
</feature>
<feature type="binding site" evidence="6">
    <location>
        <position position="255"/>
    </location>
    <ligand>
        <name>[4Fe-4S] cluster</name>
        <dbReference type="ChEBI" id="CHEBI:49883"/>
    </ligand>
</feature>
<dbReference type="Pfam" id="PF13307">
    <property type="entry name" value="Helicase_C_2"/>
    <property type="match status" value="1"/>
</dbReference>
<keyword evidence="6" id="KW-0479">Metal-binding</keyword>
<evidence type="ECO:0000256" key="6">
    <source>
        <dbReference type="HAMAP-Rule" id="MF_02205"/>
    </source>
</evidence>